<dbReference type="GO" id="GO:0042626">
    <property type="term" value="F:ATPase-coupled transmembrane transporter activity"/>
    <property type="evidence" value="ECO:0007669"/>
    <property type="project" value="InterPro"/>
</dbReference>
<name>A0A517DYM7_9FIRM</name>
<dbReference type="EMBL" id="CP036259">
    <property type="protein sequence ID" value="QDR82438.1"/>
    <property type="molecule type" value="Genomic_DNA"/>
</dbReference>
<dbReference type="GO" id="GO:0016020">
    <property type="term" value="C:membrane"/>
    <property type="evidence" value="ECO:0007669"/>
    <property type="project" value="InterPro"/>
</dbReference>
<evidence type="ECO:0000313" key="7">
    <source>
        <dbReference type="Proteomes" id="UP000320776"/>
    </source>
</evidence>
<feature type="domain" description="Solute-binding protein family 3/N-terminal" evidence="5">
    <location>
        <begin position="46"/>
        <end position="279"/>
    </location>
</feature>
<evidence type="ECO:0000313" key="6">
    <source>
        <dbReference type="EMBL" id="QDR82438.1"/>
    </source>
</evidence>
<accession>A0A517DYM7</accession>
<reference evidence="6 7" key="1">
    <citation type="submission" date="2019-02" db="EMBL/GenBank/DDBJ databases">
        <title>Closed genome of Sporomusa termitida DSM 4440.</title>
        <authorList>
            <person name="Poehlein A."/>
            <person name="Daniel R."/>
        </authorList>
    </citation>
    <scope>NUCLEOTIDE SEQUENCE [LARGE SCALE GENOMIC DNA]</scope>
    <source>
        <strain evidence="6 7">DSM 4440</strain>
    </source>
</reference>
<evidence type="ECO:0000256" key="3">
    <source>
        <dbReference type="ARBA" id="ARBA00022448"/>
    </source>
</evidence>
<dbReference type="SUPFAM" id="SSF53850">
    <property type="entry name" value="Periplasmic binding protein-like II"/>
    <property type="match status" value="1"/>
</dbReference>
<dbReference type="PANTHER" id="PTHR30024:SF47">
    <property type="entry name" value="TAURINE-BINDING PERIPLASMIC PROTEIN"/>
    <property type="match status" value="1"/>
</dbReference>
<dbReference type="InterPro" id="IPR015168">
    <property type="entry name" value="SsuA/THI5"/>
</dbReference>
<dbReference type="Gene3D" id="3.40.190.10">
    <property type="entry name" value="Periplasmic binding protein-like II"/>
    <property type="match status" value="2"/>
</dbReference>
<dbReference type="PROSITE" id="PS51257">
    <property type="entry name" value="PROKAR_LIPOPROTEIN"/>
    <property type="match status" value="1"/>
</dbReference>
<dbReference type="InterPro" id="IPR001638">
    <property type="entry name" value="Solute-binding_3/MltF_N"/>
</dbReference>
<dbReference type="GO" id="GO:0042918">
    <property type="term" value="P:alkanesulfonate transmembrane transport"/>
    <property type="evidence" value="ECO:0007669"/>
    <property type="project" value="TreeGrafter"/>
</dbReference>
<sequence length="352" mass="37905">MYIKKRWQSLLILMLAGVLLMLAGCSNSGDNKQAAAPAGKETLPKEIRIGYQVSPNGELLAKALGLAEKKFPDVKISWLKFDSGRDINTAIASGSIDFGLIGTPPGTAGIAKGLPYQVYYLHDVIGVSEALVVKQDAGINSLQDLKGKKIATAFGSTSHFSLLTALKQQGVNPAEITILDMQMPDLLAAWHRGDIAGGYVWQPTQAQLIAGGGKVIITSKDVADKGGLTGEFGIVYTEFVKQYPHVVKGYIAVLDEAVHYYRDHPQESAKALAKELGLSAEESLKAMNEIIVLDAAQQTEAKYLGTPGQPGEFAQLLKSTADFLVEQKTITNAPDLTIYQKAIRNDLYEGNK</sequence>
<evidence type="ECO:0000256" key="4">
    <source>
        <dbReference type="ARBA" id="ARBA00022729"/>
    </source>
</evidence>
<keyword evidence="7" id="KW-1185">Reference proteome</keyword>
<comment type="subcellular location">
    <subcellularLocation>
        <location evidence="1">Periplasm</location>
    </subcellularLocation>
</comment>
<protein>
    <submittedName>
        <fullName evidence="6">Taurine ABC transporter, periplasmic binding protein</fullName>
    </submittedName>
</protein>
<dbReference type="AlphaFoldDB" id="A0A517DYM7"/>
<dbReference type="InterPro" id="IPR010067">
    <property type="entry name" value="ABC_SsuA_sub-bd"/>
</dbReference>
<comment type="similarity">
    <text evidence="2">Belongs to the bacterial solute-binding protein SsuA/TauA family.</text>
</comment>
<dbReference type="InterPro" id="IPR010068">
    <property type="entry name" value="Peri-bd_TauA"/>
</dbReference>
<dbReference type="Pfam" id="PF09084">
    <property type="entry name" value="NMT1"/>
    <property type="match status" value="1"/>
</dbReference>
<dbReference type="CDD" id="cd13560">
    <property type="entry name" value="PBP2_taurine"/>
    <property type="match status" value="1"/>
</dbReference>
<proteinExistence type="inferred from homology"/>
<dbReference type="SMART" id="SM00062">
    <property type="entry name" value="PBPb"/>
    <property type="match status" value="1"/>
</dbReference>
<dbReference type="KEGG" id="sted:SPTER_38660"/>
<dbReference type="OrthoDB" id="9814375at2"/>
<dbReference type="GO" id="GO:0042597">
    <property type="term" value="C:periplasmic space"/>
    <property type="evidence" value="ECO:0007669"/>
    <property type="project" value="UniProtKB-SubCell"/>
</dbReference>
<keyword evidence="4" id="KW-0732">Signal</keyword>
<organism evidence="6 7">
    <name type="scientific">Sporomusa termitida</name>
    <dbReference type="NCBI Taxonomy" id="2377"/>
    <lineage>
        <taxon>Bacteria</taxon>
        <taxon>Bacillati</taxon>
        <taxon>Bacillota</taxon>
        <taxon>Negativicutes</taxon>
        <taxon>Selenomonadales</taxon>
        <taxon>Sporomusaceae</taxon>
        <taxon>Sporomusa</taxon>
    </lineage>
</organism>
<evidence type="ECO:0000256" key="1">
    <source>
        <dbReference type="ARBA" id="ARBA00004418"/>
    </source>
</evidence>
<evidence type="ECO:0000259" key="5">
    <source>
        <dbReference type="SMART" id="SM00062"/>
    </source>
</evidence>
<keyword evidence="3" id="KW-0813">Transport</keyword>
<dbReference type="PANTHER" id="PTHR30024">
    <property type="entry name" value="ALIPHATIC SULFONATES-BINDING PROTEIN-RELATED"/>
    <property type="match status" value="1"/>
</dbReference>
<dbReference type="Proteomes" id="UP000320776">
    <property type="component" value="Chromosome"/>
</dbReference>
<dbReference type="NCBIfam" id="TIGR01728">
    <property type="entry name" value="SsuA_fam"/>
    <property type="match status" value="1"/>
</dbReference>
<gene>
    <name evidence="6" type="ORF">SPTER_38660</name>
</gene>
<evidence type="ECO:0000256" key="2">
    <source>
        <dbReference type="ARBA" id="ARBA00010742"/>
    </source>
</evidence>